<name>A0A084IN97_SALHC</name>
<dbReference type="PANTHER" id="PTHR45138">
    <property type="entry name" value="REGULATORY COMPONENTS OF SENSORY TRANSDUCTION SYSTEM"/>
    <property type="match status" value="1"/>
</dbReference>
<proteinExistence type="predicted"/>
<dbReference type="InterPro" id="IPR029787">
    <property type="entry name" value="Nucleotide_cyclase"/>
</dbReference>
<accession>A0A084IN97</accession>
<evidence type="ECO:0000256" key="2">
    <source>
        <dbReference type="ARBA" id="ARBA00012528"/>
    </source>
</evidence>
<evidence type="ECO:0000259" key="4">
    <source>
        <dbReference type="PROSITE" id="PS50112"/>
    </source>
</evidence>
<dbReference type="Pfam" id="PF13426">
    <property type="entry name" value="PAS_9"/>
    <property type="match status" value="1"/>
</dbReference>
<comment type="cofactor">
    <cofactor evidence="1">
        <name>Mg(2+)</name>
        <dbReference type="ChEBI" id="CHEBI:18420"/>
    </cofactor>
</comment>
<evidence type="ECO:0000256" key="1">
    <source>
        <dbReference type="ARBA" id="ARBA00001946"/>
    </source>
</evidence>
<dbReference type="GO" id="GO:0005886">
    <property type="term" value="C:plasma membrane"/>
    <property type="evidence" value="ECO:0007669"/>
    <property type="project" value="TreeGrafter"/>
</dbReference>
<feature type="domain" description="PAS" evidence="4">
    <location>
        <begin position="129"/>
        <end position="174"/>
    </location>
</feature>
<dbReference type="NCBIfam" id="TIGR00254">
    <property type="entry name" value="GGDEF"/>
    <property type="match status" value="1"/>
</dbReference>
<dbReference type="CDD" id="cd00130">
    <property type="entry name" value="PAS"/>
    <property type="match status" value="1"/>
</dbReference>
<comment type="catalytic activity">
    <reaction evidence="3">
        <text>2 GTP = 3',3'-c-di-GMP + 2 diphosphate</text>
        <dbReference type="Rhea" id="RHEA:24898"/>
        <dbReference type="ChEBI" id="CHEBI:33019"/>
        <dbReference type="ChEBI" id="CHEBI:37565"/>
        <dbReference type="ChEBI" id="CHEBI:58805"/>
        <dbReference type="EC" id="2.7.7.65"/>
    </reaction>
</comment>
<evidence type="ECO:0000259" key="5">
    <source>
        <dbReference type="PROSITE" id="PS50887"/>
    </source>
</evidence>
<dbReference type="SUPFAM" id="SSF55073">
    <property type="entry name" value="Nucleotide cyclase"/>
    <property type="match status" value="1"/>
</dbReference>
<evidence type="ECO:0000313" key="6">
    <source>
        <dbReference type="EMBL" id="KEZ78181.1"/>
    </source>
</evidence>
<dbReference type="FunFam" id="3.30.70.270:FF:000001">
    <property type="entry name" value="Diguanylate cyclase domain protein"/>
    <property type="match status" value="1"/>
</dbReference>
<sequence length="425" mass="47093">MSEEDDLLSFMYACPFGLMELDAQGNIGLINPHAMKHLLPLAGAYGVENFFSATEKYAPELRNFADSFVDSHGTICDGHRIVVDLGYNNRSRQPKVLACSLVKRGPDQLIATLSDISAQVAQEQRMRQADTWFSALIDQINDHALLTIAGDGTVLFANTSFERQTGYTAEQVIGHPLDSVLSEADSADQMTFSIADQLALATRDGWHLFEGWEQRVNGERYWCQRLLVARAEQGDSDNPTFSMVLRDVPEPTEKTNDLIELLTRDYLTGATNRMQFHKVLKLEHTRCTTRRQPLALIILDLDDFKSLNDEHGHPAGDTVLKEVTRIGADCTPARAIFARLGGEEFALLLPEKSLHEAVDLAQTLRRRIAELKIEVPGGHIDVTASLGCAELSETDGSSDDLIRVADRRLYDAKSEGRDRVAPAAA</sequence>
<dbReference type="PANTHER" id="PTHR45138:SF9">
    <property type="entry name" value="DIGUANYLATE CYCLASE DGCM-RELATED"/>
    <property type="match status" value="1"/>
</dbReference>
<protein>
    <recommendedName>
        <fullName evidence="2">diguanylate cyclase</fullName>
        <ecNumber evidence="2">2.7.7.65</ecNumber>
    </recommendedName>
</protein>
<dbReference type="NCBIfam" id="TIGR00229">
    <property type="entry name" value="sensory_box"/>
    <property type="match status" value="1"/>
</dbReference>
<dbReference type="InterPro" id="IPR000160">
    <property type="entry name" value="GGDEF_dom"/>
</dbReference>
<dbReference type="SMART" id="SM00091">
    <property type="entry name" value="PAS"/>
    <property type="match status" value="1"/>
</dbReference>
<evidence type="ECO:0000256" key="3">
    <source>
        <dbReference type="ARBA" id="ARBA00034247"/>
    </source>
</evidence>
<feature type="domain" description="GGDEF" evidence="5">
    <location>
        <begin position="292"/>
        <end position="425"/>
    </location>
</feature>
<dbReference type="SMART" id="SM00267">
    <property type="entry name" value="GGDEF"/>
    <property type="match status" value="1"/>
</dbReference>
<dbReference type="Proteomes" id="UP000028302">
    <property type="component" value="Unassembled WGS sequence"/>
</dbReference>
<dbReference type="Pfam" id="PF00990">
    <property type="entry name" value="GGDEF"/>
    <property type="match status" value="1"/>
</dbReference>
<dbReference type="RefSeq" id="WP_037335634.1">
    <property type="nucleotide sequence ID" value="NZ_APNK01000006.1"/>
</dbReference>
<dbReference type="STRING" id="1304275.C41B8_06337"/>
<dbReference type="InterPro" id="IPR035965">
    <property type="entry name" value="PAS-like_dom_sf"/>
</dbReference>
<dbReference type="InterPro" id="IPR050469">
    <property type="entry name" value="Diguanylate_Cyclase"/>
</dbReference>
<dbReference type="GO" id="GO:0043709">
    <property type="term" value="P:cell adhesion involved in single-species biofilm formation"/>
    <property type="evidence" value="ECO:0007669"/>
    <property type="project" value="TreeGrafter"/>
</dbReference>
<dbReference type="GO" id="GO:0006355">
    <property type="term" value="P:regulation of DNA-templated transcription"/>
    <property type="evidence" value="ECO:0007669"/>
    <property type="project" value="InterPro"/>
</dbReference>
<dbReference type="InterPro" id="IPR043128">
    <property type="entry name" value="Rev_trsase/Diguanyl_cyclase"/>
</dbReference>
<dbReference type="AlphaFoldDB" id="A0A084IN97"/>
<evidence type="ECO:0000313" key="7">
    <source>
        <dbReference type="Proteomes" id="UP000028302"/>
    </source>
</evidence>
<organism evidence="6 7">
    <name type="scientific">Salinisphaera hydrothermalis (strain C41B8)</name>
    <dbReference type="NCBI Taxonomy" id="1304275"/>
    <lineage>
        <taxon>Bacteria</taxon>
        <taxon>Pseudomonadati</taxon>
        <taxon>Pseudomonadota</taxon>
        <taxon>Gammaproteobacteria</taxon>
        <taxon>Salinisphaerales</taxon>
        <taxon>Salinisphaeraceae</taxon>
        <taxon>Salinisphaera</taxon>
    </lineage>
</organism>
<dbReference type="EMBL" id="APNK01000006">
    <property type="protein sequence ID" value="KEZ78181.1"/>
    <property type="molecule type" value="Genomic_DNA"/>
</dbReference>
<dbReference type="PROSITE" id="PS50887">
    <property type="entry name" value="GGDEF"/>
    <property type="match status" value="1"/>
</dbReference>
<dbReference type="GO" id="GO:1902201">
    <property type="term" value="P:negative regulation of bacterial-type flagellum-dependent cell motility"/>
    <property type="evidence" value="ECO:0007669"/>
    <property type="project" value="TreeGrafter"/>
</dbReference>
<dbReference type="Gene3D" id="3.30.450.20">
    <property type="entry name" value="PAS domain"/>
    <property type="match status" value="1"/>
</dbReference>
<dbReference type="EC" id="2.7.7.65" evidence="2"/>
<dbReference type="eggNOG" id="COG3706">
    <property type="taxonomic scope" value="Bacteria"/>
</dbReference>
<dbReference type="GO" id="GO:0052621">
    <property type="term" value="F:diguanylate cyclase activity"/>
    <property type="evidence" value="ECO:0007669"/>
    <property type="project" value="UniProtKB-EC"/>
</dbReference>
<keyword evidence="7" id="KW-1185">Reference proteome</keyword>
<dbReference type="PROSITE" id="PS50112">
    <property type="entry name" value="PAS"/>
    <property type="match status" value="1"/>
</dbReference>
<comment type="caution">
    <text evidence="6">The sequence shown here is derived from an EMBL/GenBank/DDBJ whole genome shotgun (WGS) entry which is preliminary data.</text>
</comment>
<dbReference type="Gene3D" id="3.30.70.270">
    <property type="match status" value="1"/>
</dbReference>
<dbReference type="CDD" id="cd01949">
    <property type="entry name" value="GGDEF"/>
    <property type="match status" value="1"/>
</dbReference>
<dbReference type="InterPro" id="IPR000014">
    <property type="entry name" value="PAS"/>
</dbReference>
<dbReference type="SUPFAM" id="SSF55785">
    <property type="entry name" value="PYP-like sensor domain (PAS domain)"/>
    <property type="match status" value="1"/>
</dbReference>
<reference evidence="6 7" key="1">
    <citation type="submission" date="2013-03" db="EMBL/GenBank/DDBJ databases">
        <title>Salinisphaera hydrothermalis C41B8 Genome Sequencing.</title>
        <authorList>
            <person name="Li C."/>
            <person name="Lai Q."/>
            <person name="Shao Z."/>
        </authorList>
    </citation>
    <scope>NUCLEOTIDE SEQUENCE [LARGE SCALE GENOMIC DNA]</scope>
    <source>
        <strain evidence="6 7">C41B8</strain>
    </source>
</reference>
<dbReference type="OrthoDB" id="9812260at2"/>
<gene>
    <name evidence="6" type="ORF">C41B8_06337</name>
</gene>